<organism evidence="2 3">
    <name type="scientific">Dipteronia dyeriana</name>
    <dbReference type="NCBI Taxonomy" id="168575"/>
    <lineage>
        <taxon>Eukaryota</taxon>
        <taxon>Viridiplantae</taxon>
        <taxon>Streptophyta</taxon>
        <taxon>Embryophyta</taxon>
        <taxon>Tracheophyta</taxon>
        <taxon>Spermatophyta</taxon>
        <taxon>Magnoliopsida</taxon>
        <taxon>eudicotyledons</taxon>
        <taxon>Gunneridae</taxon>
        <taxon>Pentapetalae</taxon>
        <taxon>rosids</taxon>
        <taxon>malvids</taxon>
        <taxon>Sapindales</taxon>
        <taxon>Sapindaceae</taxon>
        <taxon>Hippocastanoideae</taxon>
        <taxon>Acereae</taxon>
        <taxon>Dipteronia</taxon>
    </lineage>
</organism>
<evidence type="ECO:0000313" key="2">
    <source>
        <dbReference type="EMBL" id="KAK2635840.1"/>
    </source>
</evidence>
<protein>
    <submittedName>
        <fullName evidence="2">Uncharacterized protein</fullName>
    </submittedName>
</protein>
<comment type="caution">
    <text evidence="2">The sequence shown here is derived from an EMBL/GenBank/DDBJ whole genome shotgun (WGS) entry which is preliminary data.</text>
</comment>
<reference evidence="2" key="1">
    <citation type="journal article" date="2023" name="Plant J.">
        <title>Genome sequences and population genomics provide insights into the demographic history, inbreeding, and mutation load of two 'living fossil' tree species of Dipteronia.</title>
        <authorList>
            <person name="Feng Y."/>
            <person name="Comes H.P."/>
            <person name="Chen J."/>
            <person name="Zhu S."/>
            <person name="Lu R."/>
            <person name="Zhang X."/>
            <person name="Li P."/>
            <person name="Qiu J."/>
            <person name="Olsen K.M."/>
            <person name="Qiu Y."/>
        </authorList>
    </citation>
    <scope>NUCLEOTIDE SEQUENCE</scope>
    <source>
        <strain evidence="2">KIB01</strain>
    </source>
</reference>
<evidence type="ECO:0000256" key="1">
    <source>
        <dbReference type="SAM" id="MobiDB-lite"/>
    </source>
</evidence>
<name>A0AAD9TGN0_9ROSI</name>
<proteinExistence type="predicted"/>
<dbReference type="AlphaFoldDB" id="A0AAD9TGN0"/>
<dbReference type="Proteomes" id="UP001280121">
    <property type="component" value="Unassembled WGS sequence"/>
</dbReference>
<accession>A0AAD9TGN0</accession>
<evidence type="ECO:0000313" key="3">
    <source>
        <dbReference type="Proteomes" id="UP001280121"/>
    </source>
</evidence>
<sequence>MTLDFSQAQAYYSSFRGNNMRDRSRGRGRGRNKGGSKFIYQLCGKSGHVVSYCFKRFDQSFQGTTTTRKWSQPVLQWRWSIQ</sequence>
<gene>
    <name evidence="2" type="ORF">Ddye_030632</name>
</gene>
<keyword evidence="3" id="KW-1185">Reference proteome</keyword>
<dbReference type="EMBL" id="JANJYI010000009">
    <property type="protein sequence ID" value="KAK2635840.1"/>
    <property type="molecule type" value="Genomic_DNA"/>
</dbReference>
<feature type="region of interest" description="Disordered" evidence="1">
    <location>
        <begin position="16"/>
        <end position="35"/>
    </location>
</feature>